<keyword evidence="2" id="KW-1185">Reference proteome</keyword>
<evidence type="ECO:0000313" key="1">
    <source>
        <dbReference type="EMBL" id="TNN54051.1"/>
    </source>
</evidence>
<sequence length="162" mass="17157">MPSARRKHTDSELVLIAEVGTSGSLHRDVRYVIVLRHATGIMLCHNQSGEAAALVDQRPVAPLLLLEPVQGSGVRAGHLQELLLHPLGGVPLGLHKLVELEGGGGQDRTSQMCRVVPLGPQGVSPRGTDHLLRSAEATSGPRRSGISLLCFQHGDDLIAGLQ</sequence>
<proteinExistence type="predicted"/>
<comment type="caution">
    <text evidence="1">The sequence shown here is derived from an EMBL/GenBank/DDBJ whole genome shotgun (WGS) entry which is preliminary data.</text>
</comment>
<dbReference type="Proteomes" id="UP000314294">
    <property type="component" value="Unassembled WGS sequence"/>
</dbReference>
<evidence type="ECO:0000313" key="2">
    <source>
        <dbReference type="Proteomes" id="UP000314294"/>
    </source>
</evidence>
<accession>A0A4Z2GLF2</accession>
<dbReference type="AlphaFoldDB" id="A0A4Z2GLF2"/>
<dbReference type="EMBL" id="SRLO01000497">
    <property type="protein sequence ID" value="TNN54051.1"/>
    <property type="molecule type" value="Genomic_DNA"/>
</dbReference>
<reference evidence="1 2" key="1">
    <citation type="submission" date="2019-03" db="EMBL/GenBank/DDBJ databases">
        <title>First draft genome of Liparis tanakae, snailfish: a comprehensive survey of snailfish specific genes.</title>
        <authorList>
            <person name="Kim W."/>
            <person name="Song I."/>
            <person name="Jeong J.-H."/>
            <person name="Kim D."/>
            <person name="Kim S."/>
            <person name="Ryu S."/>
            <person name="Song J.Y."/>
            <person name="Lee S.K."/>
        </authorList>
    </citation>
    <scope>NUCLEOTIDE SEQUENCE [LARGE SCALE GENOMIC DNA]</scope>
    <source>
        <tissue evidence="1">Muscle</tissue>
    </source>
</reference>
<organism evidence="1 2">
    <name type="scientific">Liparis tanakae</name>
    <name type="common">Tanaka's snailfish</name>
    <dbReference type="NCBI Taxonomy" id="230148"/>
    <lineage>
        <taxon>Eukaryota</taxon>
        <taxon>Metazoa</taxon>
        <taxon>Chordata</taxon>
        <taxon>Craniata</taxon>
        <taxon>Vertebrata</taxon>
        <taxon>Euteleostomi</taxon>
        <taxon>Actinopterygii</taxon>
        <taxon>Neopterygii</taxon>
        <taxon>Teleostei</taxon>
        <taxon>Neoteleostei</taxon>
        <taxon>Acanthomorphata</taxon>
        <taxon>Eupercaria</taxon>
        <taxon>Perciformes</taxon>
        <taxon>Cottioidei</taxon>
        <taxon>Cottales</taxon>
        <taxon>Liparidae</taxon>
        <taxon>Liparis</taxon>
    </lineage>
</organism>
<name>A0A4Z2GLF2_9TELE</name>
<gene>
    <name evidence="1" type="ORF">EYF80_035742</name>
</gene>
<protein>
    <submittedName>
        <fullName evidence="1">Uncharacterized protein</fullName>
    </submittedName>
</protein>